<keyword evidence="4" id="KW-1133">Transmembrane helix</keyword>
<accession>A0A4Y8PZN0</accession>
<feature type="transmembrane region" description="Helical" evidence="4">
    <location>
        <begin position="403"/>
        <end position="422"/>
    </location>
</feature>
<organism evidence="5 6">
    <name type="scientific">Paenibacillus athensensis</name>
    <dbReference type="NCBI Taxonomy" id="1967502"/>
    <lineage>
        <taxon>Bacteria</taxon>
        <taxon>Bacillati</taxon>
        <taxon>Bacillota</taxon>
        <taxon>Bacilli</taxon>
        <taxon>Bacillales</taxon>
        <taxon>Paenibacillaceae</taxon>
        <taxon>Paenibacillus</taxon>
    </lineage>
</organism>
<comment type="similarity">
    <text evidence="1">Belongs to the GerABKA family.</text>
</comment>
<feature type="transmembrane region" description="Helical" evidence="4">
    <location>
        <begin position="495"/>
        <end position="518"/>
    </location>
</feature>
<dbReference type="GO" id="GO:0009847">
    <property type="term" value="P:spore germination"/>
    <property type="evidence" value="ECO:0007669"/>
    <property type="project" value="InterPro"/>
</dbReference>
<dbReference type="AlphaFoldDB" id="A0A4Y8PZN0"/>
<evidence type="ECO:0000256" key="1">
    <source>
        <dbReference type="ARBA" id="ARBA00005278"/>
    </source>
</evidence>
<gene>
    <name evidence="5" type="ORF">B5M42_16550</name>
</gene>
<evidence type="ECO:0000256" key="2">
    <source>
        <dbReference type="ARBA" id="ARBA00023136"/>
    </source>
</evidence>
<dbReference type="EMBL" id="MYFO01000023">
    <property type="protein sequence ID" value="TFE85802.1"/>
    <property type="molecule type" value="Genomic_DNA"/>
</dbReference>
<dbReference type="GO" id="GO:0016020">
    <property type="term" value="C:membrane"/>
    <property type="evidence" value="ECO:0007669"/>
    <property type="project" value="InterPro"/>
</dbReference>
<evidence type="ECO:0008006" key="7">
    <source>
        <dbReference type="Google" id="ProtNLM"/>
    </source>
</evidence>
<sequence>MSGSHSPDAGRASCRQSSDRFVRSCSSMPACAAWAAWQPVMRPFWLKRRYHSSAGQSQLAEAATTDSSGTTQPAPDPSASGAASPAAMAATNAGPASHGGVVTAHAAPDQPRSGSALSGELDRDVAAIRCAVHQASDLVVRSLELAVGSSGTTRGAVLYLDGLADKDIVHQCVIVPLLKAQPQQLAEGPLLDLLERRILTASGIQQVSGLEAIVGGLLDSRTILLIEGEPTGLAVTSEGWEHRNVSSPKTEPLVRGPQDAFNEVLRVNTALLRRKLKDARLTLDPILVGARTRTEGIVAYLQDVAHPGIVTEVKRRIEAVDTEGVLDSGQLEEFLEDNPYSPFPQISSTERADKAAAALLEGKVLVFVDGSPFVLLMPVTFPEFLMSSEDYYGKYTSATMLRWVRFLAVLMALLLPSIYIALSTFHQEMLPTQLMIAIAANRSGLPFPAFFEALIMEISLELLREASLRLPGGMGQTIGVVGALVIGQAAVQANIVGPVLTIIVSFTAIGTFVIPNYSASISIRLLRFPLMLLAAVFGIFGIVFGAASILIHMVHLRSFGVSYLSSITPQTLADLDDSFLFKKINPLLSYRLSFLGRLKRQMPGGRSRKHGRSAP</sequence>
<dbReference type="PANTHER" id="PTHR22550">
    <property type="entry name" value="SPORE GERMINATION PROTEIN"/>
    <property type="match status" value="1"/>
</dbReference>
<name>A0A4Y8PZN0_9BACL</name>
<feature type="compositionally biased region" description="Polar residues" evidence="3">
    <location>
        <begin position="57"/>
        <end position="72"/>
    </location>
</feature>
<evidence type="ECO:0000256" key="4">
    <source>
        <dbReference type="SAM" id="Phobius"/>
    </source>
</evidence>
<keyword evidence="6" id="KW-1185">Reference proteome</keyword>
<evidence type="ECO:0000256" key="3">
    <source>
        <dbReference type="SAM" id="MobiDB-lite"/>
    </source>
</evidence>
<evidence type="ECO:0000313" key="6">
    <source>
        <dbReference type="Proteomes" id="UP000298246"/>
    </source>
</evidence>
<dbReference type="InterPro" id="IPR004995">
    <property type="entry name" value="Spore_Ger"/>
</dbReference>
<proteinExistence type="inferred from homology"/>
<feature type="compositionally biased region" description="Low complexity" evidence="3">
    <location>
        <begin position="77"/>
        <end position="96"/>
    </location>
</feature>
<dbReference type="Pfam" id="PF03323">
    <property type="entry name" value="GerA"/>
    <property type="match status" value="1"/>
</dbReference>
<feature type="transmembrane region" description="Helical" evidence="4">
    <location>
        <begin position="530"/>
        <end position="554"/>
    </location>
</feature>
<protein>
    <recommendedName>
        <fullName evidence="7">Spore germination protein</fullName>
    </recommendedName>
</protein>
<keyword evidence="4" id="KW-0812">Transmembrane</keyword>
<reference evidence="5 6" key="1">
    <citation type="submission" date="2017-03" db="EMBL/GenBank/DDBJ databases">
        <title>Isolation of Levoglucosan Utilizing Bacteria.</title>
        <authorList>
            <person name="Arya A.S."/>
        </authorList>
    </citation>
    <scope>NUCLEOTIDE SEQUENCE [LARGE SCALE GENOMIC DNA]</scope>
    <source>
        <strain evidence="5 6">MEC069</strain>
    </source>
</reference>
<evidence type="ECO:0000313" key="5">
    <source>
        <dbReference type="EMBL" id="TFE85802.1"/>
    </source>
</evidence>
<feature type="region of interest" description="Disordered" evidence="3">
    <location>
        <begin position="57"/>
        <end position="118"/>
    </location>
</feature>
<dbReference type="PANTHER" id="PTHR22550:SF5">
    <property type="entry name" value="LEUCINE ZIPPER PROTEIN 4"/>
    <property type="match status" value="1"/>
</dbReference>
<dbReference type="Proteomes" id="UP000298246">
    <property type="component" value="Unassembled WGS sequence"/>
</dbReference>
<keyword evidence="2 4" id="KW-0472">Membrane</keyword>
<dbReference type="OrthoDB" id="9772630at2"/>
<comment type="caution">
    <text evidence="5">The sequence shown here is derived from an EMBL/GenBank/DDBJ whole genome shotgun (WGS) entry which is preliminary data.</text>
</comment>
<dbReference type="InterPro" id="IPR050768">
    <property type="entry name" value="UPF0353/GerABKA_families"/>
</dbReference>